<organism evidence="3">
    <name type="scientific">Arthroderma gypseum (strain ATCC MYA-4604 / CBS 118893)</name>
    <name type="common">Microsporum gypseum</name>
    <dbReference type="NCBI Taxonomy" id="535722"/>
    <lineage>
        <taxon>Eukaryota</taxon>
        <taxon>Fungi</taxon>
        <taxon>Dikarya</taxon>
        <taxon>Ascomycota</taxon>
        <taxon>Pezizomycotina</taxon>
        <taxon>Eurotiomycetes</taxon>
        <taxon>Eurotiomycetidae</taxon>
        <taxon>Onygenales</taxon>
        <taxon>Arthrodermataceae</taxon>
        <taxon>Nannizzia</taxon>
    </lineage>
</organism>
<reference evidence="3" key="1">
    <citation type="journal article" date="2012" name="MBio">
        <title>Comparative genome analysis of Trichophyton rubrum and related dermatophytes reveals candidate genes involved in infection.</title>
        <authorList>
            <person name="Martinez D.A."/>
            <person name="Oliver B.G."/>
            <person name="Graeser Y."/>
            <person name="Goldberg J.M."/>
            <person name="Li W."/>
            <person name="Martinez-Rossi N.M."/>
            <person name="Monod M."/>
            <person name="Shelest E."/>
            <person name="Barton R.C."/>
            <person name="Birch E."/>
            <person name="Brakhage A.A."/>
            <person name="Chen Z."/>
            <person name="Gurr S.J."/>
            <person name="Heiman D."/>
            <person name="Heitman J."/>
            <person name="Kosti I."/>
            <person name="Rossi A."/>
            <person name="Saif S."/>
            <person name="Samalova M."/>
            <person name="Saunders C.W."/>
            <person name="Shea T."/>
            <person name="Summerbell R.C."/>
            <person name="Xu J."/>
            <person name="Young S."/>
            <person name="Zeng Q."/>
            <person name="Birren B.W."/>
            <person name="Cuomo C.A."/>
            <person name="White T.C."/>
        </authorList>
    </citation>
    <scope>NUCLEOTIDE SEQUENCE [LARGE SCALE GENOMIC DNA]</scope>
    <source>
        <strain evidence="3">ATCC MYA-4604 / CBS 118893</strain>
    </source>
</reference>
<evidence type="ECO:0000313" key="3">
    <source>
        <dbReference type="Proteomes" id="UP000002669"/>
    </source>
</evidence>
<dbReference type="VEuPathDB" id="FungiDB:MGYG_00414"/>
<keyword evidence="1" id="KW-0732">Signal</keyword>
<keyword evidence="3" id="KW-1185">Reference proteome</keyword>
<dbReference type="EMBL" id="DS989822">
    <property type="protein sequence ID" value="EFQ97374.1"/>
    <property type="molecule type" value="Genomic_DNA"/>
</dbReference>
<proteinExistence type="predicted"/>
<dbReference type="InParanoid" id="E5QZK8"/>
<accession>E5QZK8</accession>
<dbReference type="OrthoDB" id="4170781at2759"/>
<name>E5QZK8_ARTGP</name>
<protein>
    <submittedName>
        <fullName evidence="2">Uncharacterized protein</fullName>
    </submittedName>
</protein>
<sequence>MLITKLVTFLSLSTAVLAQPAGESKRDVQLAHCPEGVCFDDAFYCDFETHLCRKKGGPGPCGSGECIENGDVPAPAPAPAKRDVNWGCMADVDCKFGVESCVWIRAHGEFRCVPKKMKVDSKTRGNGREKRAELKEAAGAATACMKRGTACGRNDTCCSGVCAKRHRFEIGLQTDGWCD</sequence>
<dbReference type="eggNOG" id="ENOG502RQVR">
    <property type="taxonomic scope" value="Eukaryota"/>
</dbReference>
<dbReference type="HOGENOM" id="CLU_1554886_0_0_1"/>
<dbReference type="RefSeq" id="XP_003176326.1">
    <property type="nucleotide sequence ID" value="XM_003176278.1"/>
</dbReference>
<evidence type="ECO:0000256" key="1">
    <source>
        <dbReference type="SAM" id="SignalP"/>
    </source>
</evidence>
<dbReference type="GeneID" id="10031643"/>
<feature type="signal peptide" evidence="1">
    <location>
        <begin position="1"/>
        <end position="18"/>
    </location>
</feature>
<dbReference type="Proteomes" id="UP000002669">
    <property type="component" value="Unassembled WGS sequence"/>
</dbReference>
<evidence type="ECO:0000313" key="2">
    <source>
        <dbReference type="EMBL" id="EFQ97374.1"/>
    </source>
</evidence>
<gene>
    <name evidence="2" type="ORF">MGYG_00414</name>
</gene>
<feature type="chain" id="PRO_5003196732" evidence="1">
    <location>
        <begin position="19"/>
        <end position="179"/>
    </location>
</feature>
<dbReference type="AlphaFoldDB" id="E5QZK8"/>
<dbReference type="OMA" id="CFDDAFY"/>